<evidence type="ECO:0000256" key="3">
    <source>
        <dbReference type="ARBA" id="ARBA00023163"/>
    </source>
</evidence>
<dbReference type="EMBL" id="UINC01098630">
    <property type="protein sequence ID" value="SVC57305.1"/>
    <property type="molecule type" value="Genomic_DNA"/>
</dbReference>
<feature type="domain" description="HTH tetR-type" evidence="5">
    <location>
        <begin position="5"/>
        <end position="65"/>
    </location>
</feature>
<proteinExistence type="predicted"/>
<keyword evidence="2" id="KW-0238">DNA-binding</keyword>
<sequence>MPRKTDYPRLIVDNALELAAIEGWAHTSLNDIAAATGLSLASLHSTYPSKTAIVAAYTTRVDEAVLNHIDPELADKSSRERLFDVLMNRFDAMNPHKEAVRSILRASTSDVEALARGPLSLYRSMRWMMEAANIPSSGVRGQLRIKGLALIYLAVLRTWFNDDSEDMSRTMASLDRQLNRADRLLGFLRRRKRRETGSPDGETAAGEPSDP</sequence>
<reference evidence="6" key="1">
    <citation type="submission" date="2018-05" db="EMBL/GenBank/DDBJ databases">
        <authorList>
            <person name="Lanie J.A."/>
            <person name="Ng W.-L."/>
            <person name="Kazmierczak K.M."/>
            <person name="Andrzejewski T.M."/>
            <person name="Davidsen T.M."/>
            <person name="Wayne K.J."/>
            <person name="Tettelin H."/>
            <person name="Glass J.I."/>
            <person name="Rusch D."/>
            <person name="Podicherti R."/>
            <person name="Tsui H.-C.T."/>
            <person name="Winkler M.E."/>
        </authorList>
    </citation>
    <scope>NUCLEOTIDE SEQUENCE</scope>
</reference>
<evidence type="ECO:0000313" key="6">
    <source>
        <dbReference type="EMBL" id="SVC57305.1"/>
    </source>
</evidence>
<organism evidence="6">
    <name type="scientific">marine metagenome</name>
    <dbReference type="NCBI Taxonomy" id="408172"/>
    <lineage>
        <taxon>unclassified sequences</taxon>
        <taxon>metagenomes</taxon>
        <taxon>ecological metagenomes</taxon>
    </lineage>
</organism>
<gene>
    <name evidence="6" type="ORF">METZ01_LOCUS310159</name>
</gene>
<name>A0A382NAF6_9ZZZZ</name>
<keyword evidence="3" id="KW-0804">Transcription</keyword>
<dbReference type="PROSITE" id="PS50977">
    <property type="entry name" value="HTH_TETR_2"/>
    <property type="match status" value="1"/>
</dbReference>
<dbReference type="PANTHER" id="PTHR30055">
    <property type="entry name" value="HTH-TYPE TRANSCRIPTIONAL REGULATOR RUTR"/>
    <property type="match status" value="1"/>
</dbReference>
<dbReference type="InterPro" id="IPR009057">
    <property type="entry name" value="Homeodomain-like_sf"/>
</dbReference>
<dbReference type="Pfam" id="PF00440">
    <property type="entry name" value="TetR_N"/>
    <property type="match status" value="1"/>
</dbReference>
<protein>
    <recommendedName>
        <fullName evidence="5">HTH tetR-type domain-containing protein</fullName>
    </recommendedName>
</protein>
<dbReference type="GO" id="GO:0003700">
    <property type="term" value="F:DNA-binding transcription factor activity"/>
    <property type="evidence" value="ECO:0007669"/>
    <property type="project" value="TreeGrafter"/>
</dbReference>
<dbReference type="PANTHER" id="PTHR30055:SF234">
    <property type="entry name" value="HTH-TYPE TRANSCRIPTIONAL REGULATOR BETI"/>
    <property type="match status" value="1"/>
</dbReference>
<feature type="region of interest" description="Disordered" evidence="4">
    <location>
        <begin position="189"/>
        <end position="211"/>
    </location>
</feature>
<evidence type="ECO:0000256" key="1">
    <source>
        <dbReference type="ARBA" id="ARBA00023015"/>
    </source>
</evidence>
<dbReference type="InterPro" id="IPR001647">
    <property type="entry name" value="HTH_TetR"/>
</dbReference>
<accession>A0A382NAF6</accession>
<dbReference type="Gene3D" id="1.10.357.10">
    <property type="entry name" value="Tetracycline Repressor, domain 2"/>
    <property type="match status" value="1"/>
</dbReference>
<dbReference type="SUPFAM" id="SSF46689">
    <property type="entry name" value="Homeodomain-like"/>
    <property type="match status" value="1"/>
</dbReference>
<evidence type="ECO:0000256" key="2">
    <source>
        <dbReference type="ARBA" id="ARBA00023125"/>
    </source>
</evidence>
<dbReference type="InterPro" id="IPR050109">
    <property type="entry name" value="HTH-type_TetR-like_transc_reg"/>
</dbReference>
<evidence type="ECO:0000259" key="5">
    <source>
        <dbReference type="PROSITE" id="PS50977"/>
    </source>
</evidence>
<dbReference type="AlphaFoldDB" id="A0A382NAF6"/>
<evidence type="ECO:0000256" key="4">
    <source>
        <dbReference type="SAM" id="MobiDB-lite"/>
    </source>
</evidence>
<keyword evidence="1" id="KW-0805">Transcription regulation</keyword>
<dbReference type="GO" id="GO:0000976">
    <property type="term" value="F:transcription cis-regulatory region binding"/>
    <property type="evidence" value="ECO:0007669"/>
    <property type="project" value="TreeGrafter"/>
</dbReference>